<dbReference type="RefSeq" id="WP_381517614.1">
    <property type="nucleotide sequence ID" value="NZ_JBHULN010000001.1"/>
</dbReference>
<feature type="transmembrane region" description="Helical" evidence="2">
    <location>
        <begin position="193"/>
        <end position="225"/>
    </location>
</feature>
<feature type="transmembrane region" description="Helical" evidence="2">
    <location>
        <begin position="116"/>
        <end position="135"/>
    </location>
</feature>
<feature type="compositionally biased region" description="Polar residues" evidence="1">
    <location>
        <begin position="1"/>
        <end position="15"/>
    </location>
</feature>
<name>A0ABW5LXY4_9BACT</name>
<protein>
    <recommendedName>
        <fullName evidence="5">YfhO family protein</fullName>
    </recommendedName>
</protein>
<gene>
    <name evidence="3" type="ORF">ACFSUS_00635</name>
</gene>
<feature type="transmembrane region" description="Helical" evidence="2">
    <location>
        <begin position="165"/>
        <end position="187"/>
    </location>
</feature>
<evidence type="ECO:0000313" key="3">
    <source>
        <dbReference type="EMBL" id="MFD2569116.1"/>
    </source>
</evidence>
<feature type="transmembrane region" description="Helical" evidence="2">
    <location>
        <begin position="36"/>
        <end position="56"/>
    </location>
</feature>
<feature type="transmembrane region" description="Helical" evidence="2">
    <location>
        <begin position="406"/>
        <end position="429"/>
    </location>
</feature>
<reference evidence="4" key="1">
    <citation type="journal article" date="2019" name="Int. J. Syst. Evol. Microbiol.">
        <title>The Global Catalogue of Microorganisms (GCM) 10K type strain sequencing project: providing services to taxonomists for standard genome sequencing and annotation.</title>
        <authorList>
            <consortium name="The Broad Institute Genomics Platform"/>
            <consortium name="The Broad Institute Genome Sequencing Center for Infectious Disease"/>
            <person name="Wu L."/>
            <person name="Ma J."/>
        </authorList>
    </citation>
    <scope>NUCLEOTIDE SEQUENCE [LARGE SCALE GENOMIC DNA]</scope>
    <source>
        <strain evidence="4">KCTC 42805</strain>
    </source>
</reference>
<feature type="transmembrane region" description="Helical" evidence="2">
    <location>
        <begin position="350"/>
        <end position="371"/>
    </location>
</feature>
<feature type="region of interest" description="Disordered" evidence="1">
    <location>
        <begin position="1"/>
        <end position="25"/>
    </location>
</feature>
<evidence type="ECO:0000313" key="4">
    <source>
        <dbReference type="Proteomes" id="UP001597469"/>
    </source>
</evidence>
<keyword evidence="4" id="KW-1185">Reference proteome</keyword>
<proteinExistence type="predicted"/>
<comment type="caution">
    <text evidence="3">The sequence shown here is derived from an EMBL/GenBank/DDBJ whole genome shotgun (WGS) entry which is preliminary data.</text>
</comment>
<feature type="transmembrane region" description="Helical" evidence="2">
    <location>
        <begin position="383"/>
        <end position="400"/>
    </location>
</feature>
<dbReference type="EMBL" id="JBHULN010000001">
    <property type="protein sequence ID" value="MFD2569116.1"/>
    <property type="molecule type" value="Genomic_DNA"/>
</dbReference>
<evidence type="ECO:0008006" key="5">
    <source>
        <dbReference type="Google" id="ProtNLM"/>
    </source>
</evidence>
<keyword evidence="2" id="KW-1133">Transmembrane helix</keyword>
<dbReference type="Proteomes" id="UP001597469">
    <property type="component" value="Unassembled WGS sequence"/>
</dbReference>
<feature type="transmembrane region" description="Helical" evidence="2">
    <location>
        <begin position="237"/>
        <end position="258"/>
    </location>
</feature>
<evidence type="ECO:0000256" key="1">
    <source>
        <dbReference type="SAM" id="MobiDB-lite"/>
    </source>
</evidence>
<keyword evidence="2" id="KW-0812">Transmembrane</keyword>
<sequence>MTPRDQPNQTLSTRPDQTRSHRASSPTAATSAGWSLGAWLFVALPVVVFGLVWQYYAVNVPKWDDHALRHFLYLFDQETTISGKIYQLFKQHNEHRIVYDRIITVIDYWLFGKLNYIHLMIVGNLAVVGLLAIFISVLRRSGRSVFYAVPVAFLLFNLSQWENMFWGMAALQNFSVVLWIVLALYLLSYTNRLSLAVLSAVLATLTSGNGLTVWPLGAVLLVLRLNDRQRNAEQRRFNPLISWLGSAALVIGLYFYGFKQPGDITYVQPGLVALLKGWFAVIGAAAEAFPVGSALTNSTLLGCLMVVITLGGIGWGVTTNWRTILQTLGQLTSSSTYSSANKTVLSSATLFFWSCAAFVLGTAAIVAWTRTGFGAHLLITSRYKLYSLLLLLLLYTYAIIELPQRIGRWVNGIGIIGSISLAWLSYYTFLSEAMWWRHWLLTNQFNWTYSTNRPVVRLDPVTLKYTKPQPAFYDKVLPTLYGPGNQPVVPIRITKTSAGYSIQNETIPALGLRDEGAYIVARSSRRTYLFPTRQNQASVSKTKLLPGRQFSTGFSSVISPAELEAGTYQLFVLTVANQTTLSPTNQIIRSTGQPVDMSKKNW</sequence>
<evidence type="ECO:0000256" key="2">
    <source>
        <dbReference type="SAM" id="Phobius"/>
    </source>
</evidence>
<feature type="transmembrane region" description="Helical" evidence="2">
    <location>
        <begin position="298"/>
        <end position="317"/>
    </location>
</feature>
<keyword evidence="2" id="KW-0472">Membrane</keyword>
<organism evidence="3 4">
    <name type="scientific">Spirosoma soli</name>
    <dbReference type="NCBI Taxonomy" id="1770529"/>
    <lineage>
        <taxon>Bacteria</taxon>
        <taxon>Pseudomonadati</taxon>
        <taxon>Bacteroidota</taxon>
        <taxon>Cytophagia</taxon>
        <taxon>Cytophagales</taxon>
        <taxon>Cytophagaceae</taxon>
        <taxon>Spirosoma</taxon>
    </lineage>
</organism>
<accession>A0ABW5LXY4</accession>